<reference evidence="2" key="1">
    <citation type="submission" date="2020-11" db="EMBL/GenBank/DDBJ databases">
        <authorList>
            <person name="Tran Van P."/>
        </authorList>
    </citation>
    <scope>NUCLEOTIDE SEQUENCE</scope>
</reference>
<dbReference type="EMBL" id="OE183860">
    <property type="protein sequence ID" value="CAD7576091.1"/>
    <property type="molecule type" value="Genomic_DNA"/>
</dbReference>
<accession>A0A7R9JBS5</accession>
<gene>
    <name evidence="2" type="ORF">TCMB3V08_LOCUS8667</name>
</gene>
<evidence type="ECO:0000256" key="1">
    <source>
        <dbReference type="SAM" id="MobiDB-lite"/>
    </source>
</evidence>
<proteinExistence type="predicted"/>
<organism evidence="2">
    <name type="scientific">Timema californicum</name>
    <name type="common">California timema</name>
    <name type="synonym">Walking stick</name>
    <dbReference type="NCBI Taxonomy" id="61474"/>
    <lineage>
        <taxon>Eukaryota</taxon>
        <taxon>Metazoa</taxon>
        <taxon>Ecdysozoa</taxon>
        <taxon>Arthropoda</taxon>
        <taxon>Hexapoda</taxon>
        <taxon>Insecta</taxon>
        <taxon>Pterygota</taxon>
        <taxon>Neoptera</taxon>
        <taxon>Polyneoptera</taxon>
        <taxon>Phasmatodea</taxon>
        <taxon>Timematodea</taxon>
        <taxon>Timematoidea</taxon>
        <taxon>Timematidae</taxon>
        <taxon>Timema</taxon>
    </lineage>
</organism>
<dbReference type="AlphaFoldDB" id="A0A7R9JBS5"/>
<feature type="region of interest" description="Disordered" evidence="1">
    <location>
        <begin position="13"/>
        <end position="36"/>
    </location>
</feature>
<evidence type="ECO:0000313" key="2">
    <source>
        <dbReference type="EMBL" id="CAD7576091.1"/>
    </source>
</evidence>
<feature type="compositionally biased region" description="Basic and acidic residues" evidence="1">
    <location>
        <begin position="13"/>
        <end position="23"/>
    </location>
</feature>
<sequence>MYKKVELDEVNPHLRGGRVENHLGKTTPSSPDRDSNLNLLVLSSRPQHDKRFSQLRHRGLGAFHLMNLFLGLKTQVKGLLLLMAGEEYKGSGTVGLWGLNRKCDRILVEGEGKTFMENHPQYTRPGSSPDLPIFSILVQHKISVLDNAATEAGAPKNLSWHPVKNRWSNGFRIAECVAHMRNPWRESVKQKTRGRKKRQCCISNPRKLHCQSLKERSKERRGVLSAQVTSRRLTFEMDVEMAQVQAVGFV</sequence>
<protein>
    <submittedName>
        <fullName evidence="2">(California timema) hypothetical protein</fullName>
    </submittedName>
</protein>
<name>A0A7R9JBS5_TIMCA</name>